<dbReference type="EMBL" id="VMGI01000015">
    <property type="protein sequence ID" value="TSC93671.1"/>
    <property type="molecule type" value="Genomic_DNA"/>
</dbReference>
<accession>A0A554LLD1</accession>
<evidence type="ECO:0000313" key="1">
    <source>
        <dbReference type="EMBL" id="TSC93671.1"/>
    </source>
</evidence>
<reference evidence="1 2" key="1">
    <citation type="submission" date="2017-07" db="EMBL/GenBank/DDBJ databases">
        <title>Mechanisms for carbon and nitrogen cycling indicate functional differentiation within the Candidate Phyla Radiation.</title>
        <authorList>
            <person name="Danczak R.E."/>
            <person name="Johnston M.D."/>
            <person name="Kenah C."/>
            <person name="Slattery M."/>
            <person name="Wrighton K.C."/>
            <person name="Wilkins M.J."/>
        </authorList>
    </citation>
    <scope>NUCLEOTIDE SEQUENCE [LARGE SCALE GENOMIC DNA]</scope>
    <source>
        <strain evidence="1">Licking1014_85</strain>
    </source>
</reference>
<proteinExistence type="predicted"/>
<organism evidence="1 2">
    <name type="scientific">Candidatus Berkelbacteria bacterium Licking1014_85</name>
    <dbReference type="NCBI Taxonomy" id="2017148"/>
    <lineage>
        <taxon>Bacteria</taxon>
        <taxon>Candidatus Berkelbacteria</taxon>
    </lineage>
</organism>
<protein>
    <submittedName>
        <fullName evidence="1">Uncharacterized protein</fullName>
    </submittedName>
</protein>
<feature type="non-terminal residue" evidence="1">
    <location>
        <position position="29"/>
    </location>
</feature>
<evidence type="ECO:0000313" key="2">
    <source>
        <dbReference type="Proteomes" id="UP000315589"/>
    </source>
</evidence>
<gene>
    <name evidence="1" type="ORF">CEN91_159</name>
</gene>
<dbReference type="AlphaFoldDB" id="A0A554LLD1"/>
<sequence>MSTTMDREFQDTLYALIVSHGNQINERER</sequence>
<comment type="caution">
    <text evidence="1">The sequence shown here is derived from an EMBL/GenBank/DDBJ whole genome shotgun (WGS) entry which is preliminary data.</text>
</comment>
<dbReference type="Proteomes" id="UP000315589">
    <property type="component" value="Unassembled WGS sequence"/>
</dbReference>
<name>A0A554LLD1_9BACT</name>